<evidence type="ECO:0000256" key="6">
    <source>
        <dbReference type="ARBA" id="ARBA00023136"/>
    </source>
</evidence>
<feature type="transmembrane region" description="Helical" evidence="7">
    <location>
        <begin position="268"/>
        <end position="293"/>
    </location>
</feature>
<name>A0A644YU71_9ZZZZ</name>
<evidence type="ECO:0000259" key="8">
    <source>
        <dbReference type="Pfam" id="PF06808"/>
    </source>
</evidence>
<dbReference type="Pfam" id="PF06808">
    <property type="entry name" value="DctM"/>
    <property type="match status" value="1"/>
</dbReference>
<dbReference type="PANTHER" id="PTHR33362:SF3">
    <property type="entry name" value="SIALIC ACID TRAP TRANSPORTER PERMEASE PROTEIN SIAT"/>
    <property type="match status" value="1"/>
</dbReference>
<evidence type="ECO:0000256" key="1">
    <source>
        <dbReference type="ARBA" id="ARBA00004429"/>
    </source>
</evidence>
<feature type="transmembrane region" description="Helical" evidence="7">
    <location>
        <begin position="137"/>
        <end position="163"/>
    </location>
</feature>
<dbReference type="NCBIfam" id="TIGR00786">
    <property type="entry name" value="dctM"/>
    <property type="match status" value="1"/>
</dbReference>
<dbReference type="InterPro" id="IPR004681">
    <property type="entry name" value="TRAP_DctM"/>
</dbReference>
<keyword evidence="6 7" id="KW-0472">Membrane</keyword>
<organism evidence="9">
    <name type="scientific">bioreactor metagenome</name>
    <dbReference type="NCBI Taxonomy" id="1076179"/>
    <lineage>
        <taxon>unclassified sequences</taxon>
        <taxon>metagenomes</taxon>
        <taxon>ecological metagenomes</taxon>
    </lineage>
</organism>
<feature type="transmembrane region" description="Helical" evidence="7">
    <location>
        <begin position="215"/>
        <end position="234"/>
    </location>
</feature>
<evidence type="ECO:0000256" key="3">
    <source>
        <dbReference type="ARBA" id="ARBA00022519"/>
    </source>
</evidence>
<keyword evidence="3" id="KW-0997">Cell inner membrane</keyword>
<feature type="transmembrane region" description="Helical" evidence="7">
    <location>
        <begin position="54"/>
        <end position="74"/>
    </location>
</feature>
<proteinExistence type="predicted"/>
<comment type="subcellular location">
    <subcellularLocation>
        <location evidence="1">Cell inner membrane</location>
        <topology evidence="1">Multi-pass membrane protein</topology>
    </subcellularLocation>
</comment>
<evidence type="ECO:0000256" key="5">
    <source>
        <dbReference type="ARBA" id="ARBA00022989"/>
    </source>
</evidence>
<comment type="caution">
    <text evidence="9">The sequence shown here is derived from an EMBL/GenBank/DDBJ whole genome shotgun (WGS) entry which is preliminary data.</text>
</comment>
<feature type="domain" description="TRAP C4-dicarboxylate transport system permease DctM subunit" evidence="8">
    <location>
        <begin position="9"/>
        <end position="416"/>
    </location>
</feature>
<keyword evidence="5 7" id="KW-1133">Transmembrane helix</keyword>
<dbReference type="PIRSF" id="PIRSF006066">
    <property type="entry name" value="HI0050"/>
    <property type="match status" value="1"/>
</dbReference>
<dbReference type="AlphaFoldDB" id="A0A644YU71"/>
<reference evidence="9" key="1">
    <citation type="submission" date="2019-08" db="EMBL/GenBank/DDBJ databases">
        <authorList>
            <person name="Kucharzyk K."/>
            <person name="Murdoch R.W."/>
            <person name="Higgins S."/>
            <person name="Loffler F."/>
        </authorList>
    </citation>
    <scope>NUCLEOTIDE SEQUENCE</scope>
</reference>
<keyword evidence="4 7" id="KW-0812">Transmembrane</keyword>
<feature type="transmembrane region" description="Helical" evidence="7">
    <location>
        <begin position="396"/>
        <end position="419"/>
    </location>
</feature>
<evidence type="ECO:0000313" key="9">
    <source>
        <dbReference type="EMBL" id="MPM30023.1"/>
    </source>
</evidence>
<feature type="transmembrane region" description="Helical" evidence="7">
    <location>
        <begin position="313"/>
        <end position="344"/>
    </location>
</feature>
<sequence>MSMSVALMLIFFVLSLLGIPLALSLGLSVIATVLSFGLPITVVGRLMYTSMNSFLLVAVPLFILAGSVMGKGGVSDQIFGAANSFVSRMRGGLGHVNIIASFIFGGISGSSVADVGSLGPLEIKAMTDQGYPKDYSAALTMVTATLSSIVPPSILMIIAAVTANQSVSACLAGGFGPAILLSVMFMIVNSYISIKKGYGKIEKMSFKKILKINAYAFPSLLSPVIILFGMFSGVITPTEAAALAVVYTLLISHFFYKTLNWKELPKQIMNAGITAGTILFIAMTASVATYIFAVDQLPMKVSALILGISQNPGIVMLVFAVIFVLIGMFMDATAAILLITPVLLPTAEQIGIHPVHFVVFMVTALSIGLTTPPVGVCLFATSLVSKLKIEQLVKASVPFLICIAVFLIIYALVPGITLVPMNILN</sequence>
<keyword evidence="2" id="KW-1003">Cell membrane</keyword>
<evidence type="ECO:0000256" key="2">
    <source>
        <dbReference type="ARBA" id="ARBA00022475"/>
    </source>
</evidence>
<dbReference type="InterPro" id="IPR010656">
    <property type="entry name" value="DctM"/>
</dbReference>
<protein>
    <submittedName>
        <fullName evidence="9">Sialic acid TRAP transporter permease protein SiaT</fullName>
    </submittedName>
</protein>
<dbReference type="PANTHER" id="PTHR33362">
    <property type="entry name" value="SIALIC ACID TRAP TRANSPORTER PERMEASE PROTEIN SIAT-RELATED"/>
    <property type="match status" value="1"/>
</dbReference>
<gene>
    <name evidence="9" type="primary">siaT_18</name>
    <name evidence="9" type="ORF">SDC9_76565</name>
</gene>
<dbReference type="GO" id="GO:0022857">
    <property type="term" value="F:transmembrane transporter activity"/>
    <property type="evidence" value="ECO:0007669"/>
    <property type="project" value="TreeGrafter"/>
</dbReference>
<dbReference type="EMBL" id="VSSQ01005672">
    <property type="protein sequence ID" value="MPM30023.1"/>
    <property type="molecule type" value="Genomic_DNA"/>
</dbReference>
<feature type="transmembrane region" description="Helical" evidence="7">
    <location>
        <begin position="240"/>
        <end position="256"/>
    </location>
</feature>
<accession>A0A644YU71</accession>
<feature type="transmembrane region" description="Helical" evidence="7">
    <location>
        <begin position="175"/>
        <end position="194"/>
    </location>
</feature>
<evidence type="ECO:0000256" key="7">
    <source>
        <dbReference type="SAM" id="Phobius"/>
    </source>
</evidence>
<evidence type="ECO:0000256" key="4">
    <source>
        <dbReference type="ARBA" id="ARBA00022692"/>
    </source>
</evidence>
<feature type="transmembrane region" description="Helical" evidence="7">
    <location>
        <begin position="356"/>
        <end position="384"/>
    </location>
</feature>
<dbReference type="GO" id="GO:0005886">
    <property type="term" value="C:plasma membrane"/>
    <property type="evidence" value="ECO:0007669"/>
    <property type="project" value="UniProtKB-SubCell"/>
</dbReference>